<evidence type="ECO:0000313" key="3">
    <source>
        <dbReference type="EnsemblMetazoa" id="ISCW000579-PA"/>
    </source>
</evidence>
<dbReference type="OrthoDB" id="6483039at2759"/>
<dbReference type="InterPro" id="IPR013216">
    <property type="entry name" value="Methyltransf_11"/>
</dbReference>
<keyword evidence="4" id="KW-1185">Reference proteome</keyword>
<organism>
    <name type="scientific">Ixodes scapularis</name>
    <name type="common">Black-legged tick</name>
    <name type="synonym">Deer tick</name>
    <dbReference type="NCBI Taxonomy" id="6945"/>
    <lineage>
        <taxon>Eukaryota</taxon>
        <taxon>Metazoa</taxon>
        <taxon>Ecdysozoa</taxon>
        <taxon>Arthropoda</taxon>
        <taxon>Chelicerata</taxon>
        <taxon>Arachnida</taxon>
        <taxon>Acari</taxon>
        <taxon>Parasitiformes</taxon>
        <taxon>Ixodida</taxon>
        <taxon>Ixodoidea</taxon>
        <taxon>Ixodidae</taxon>
        <taxon>Ixodinae</taxon>
        <taxon>Ixodes</taxon>
    </lineage>
</organism>
<dbReference type="InterPro" id="IPR029063">
    <property type="entry name" value="SAM-dependent_MTases_sf"/>
</dbReference>
<keyword evidence="2" id="KW-0489">Methyltransferase</keyword>
<dbReference type="VEuPathDB" id="VectorBase:ISCP_000422"/>
<accession>B7P3L4</accession>
<reference evidence="2 4" key="1">
    <citation type="submission" date="2008-03" db="EMBL/GenBank/DDBJ databases">
        <title>Annotation of Ixodes scapularis.</title>
        <authorList>
            <consortium name="Ixodes scapularis Genome Project Consortium"/>
            <person name="Caler E."/>
            <person name="Hannick L.I."/>
            <person name="Bidwell S."/>
            <person name="Joardar V."/>
            <person name="Thiagarajan M."/>
            <person name="Amedeo P."/>
            <person name="Galinsky K.J."/>
            <person name="Schobel S."/>
            <person name="Inman J."/>
            <person name="Hostetler J."/>
            <person name="Miller J."/>
            <person name="Hammond M."/>
            <person name="Megy K."/>
            <person name="Lawson D."/>
            <person name="Kodira C."/>
            <person name="Sutton G."/>
            <person name="Meyer J."/>
            <person name="Hill C.A."/>
            <person name="Birren B."/>
            <person name="Nene V."/>
            <person name="Collins F."/>
            <person name="Alarcon-Chaidez F."/>
            <person name="Wikel S."/>
            <person name="Strausberg R."/>
        </authorList>
    </citation>
    <scope>NUCLEOTIDE SEQUENCE [LARGE SCALE GENOMIC DNA]</scope>
    <source>
        <strain evidence="4">Wikel</strain>
        <strain evidence="2">Wikel colony</strain>
    </source>
</reference>
<dbReference type="PaxDb" id="6945-B7P3L4"/>
<dbReference type="EMBL" id="ABJB010789738">
    <property type="status" value="NOT_ANNOTATED_CDS"/>
    <property type="molecule type" value="Genomic_DNA"/>
</dbReference>
<dbReference type="PANTHER" id="PTHR43861">
    <property type="entry name" value="TRANS-ACONITATE 2-METHYLTRANSFERASE-RELATED"/>
    <property type="match status" value="1"/>
</dbReference>
<dbReference type="EMBL" id="DS629339">
    <property type="protein sequence ID" value="EEC01186.1"/>
    <property type="molecule type" value="Genomic_DNA"/>
</dbReference>
<dbReference type="GO" id="GO:0008757">
    <property type="term" value="F:S-adenosylmethionine-dependent methyltransferase activity"/>
    <property type="evidence" value="ECO:0007669"/>
    <property type="project" value="InterPro"/>
</dbReference>
<evidence type="ECO:0000313" key="4">
    <source>
        <dbReference type="Proteomes" id="UP000001555"/>
    </source>
</evidence>
<dbReference type="Pfam" id="PF08241">
    <property type="entry name" value="Methyltransf_11"/>
    <property type="match status" value="1"/>
</dbReference>
<proteinExistence type="predicted"/>
<dbReference type="AlphaFoldDB" id="B7P3L4"/>
<dbReference type="EnsemblMetazoa" id="ISCW000579-RA">
    <property type="protein sequence ID" value="ISCW000579-PA"/>
    <property type="gene ID" value="ISCW000579"/>
</dbReference>
<dbReference type="Proteomes" id="UP000001555">
    <property type="component" value="Unassembled WGS sequence"/>
</dbReference>
<evidence type="ECO:0000259" key="1">
    <source>
        <dbReference type="Pfam" id="PF08241"/>
    </source>
</evidence>
<dbReference type="HOGENOM" id="CLU_037990_5_1_1"/>
<dbReference type="SUPFAM" id="SSF53335">
    <property type="entry name" value="S-adenosyl-L-methionine-dependent methyltransferases"/>
    <property type="match status" value="1"/>
</dbReference>
<feature type="domain" description="Methyltransferase type 11" evidence="1">
    <location>
        <begin position="57"/>
        <end position="157"/>
    </location>
</feature>
<sequence>MADSSNAAPNDSQHLIPASMPDSYAQRNTFQRKMNITALEFFQPTLAHGPNLNQQFLDVGCGTGDFTKTDLLPRCQPCQRIVATDTILKMIEYARKNFAHPQIAYEEHDIRGDVSGLIAKYGQFDRVYSFYALNWVQDQTTALRNIGNLMKDDGDCVLVFAARTAVRKIWKRLVEMDRWKQYDQPSKSFIAKTQDLEDRAALMSYMYETLKNANLNPLSCEVLTSVHSAEISDRTIGIRGAVSMLLPLLPEETRKQFMTDLEDVIHKFWTEKDPADPQYHVDTFVIHATKL</sequence>
<protein>
    <submittedName>
        <fullName evidence="2 3">Acid methyltransferase, putative</fullName>
    </submittedName>
</protein>
<dbReference type="EMBL" id="ABJB010698488">
    <property type="status" value="NOT_ANNOTATED_CDS"/>
    <property type="molecule type" value="Genomic_DNA"/>
</dbReference>
<gene>
    <name evidence="3" type="primary">8024106</name>
    <name evidence="2" type="ORF">IscW_ISCW000579</name>
</gene>
<name>B7P3L4_IXOSC</name>
<dbReference type="GO" id="GO:0008168">
    <property type="term" value="F:methyltransferase activity"/>
    <property type="evidence" value="ECO:0000318"/>
    <property type="project" value="GO_Central"/>
</dbReference>
<keyword evidence="2" id="KW-0808">Transferase</keyword>
<reference evidence="3" key="2">
    <citation type="submission" date="2020-05" db="UniProtKB">
        <authorList>
            <consortium name="EnsemblMetazoa"/>
        </authorList>
    </citation>
    <scope>IDENTIFICATION</scope>
    <source>
        <strain evidence="3">wikel</strain>
    </source>
</reference>
<dbReference type="CDD" id="cd02440">
    <property type="entry name" value="AdoMet_MTases"/>
    <property type="match status" value="1"/>
</dbReference>
<dbReference type="VEuPathDB" id="VectorBase:ISCW000579"/>
<dbReference type="PANTHER" id="PTHR43861:SF1">
    <property type="entry name" value="TRANS-ACONITATE 2-METHYLTRANSFERASE"/>
    <property type="match status" value="1"/>
</dbReference>
<dbReference type="FunCoup" id="B7P3L4">
    <property type="interactions" value="11"/>
</dbReference>
<dbReference type="VEuPathDB" id="VectorBase:ISCI000579"/>
<dbReference type="GO" id="GO:0032259">
    <property type="term" value="P:methylation"/>
    <property type="evidence" value="ECO:0007669"/>
    <property type="project" value="UniProtKB-KW"/>
</dbReference>
<evidence type="ECO:0000313" key="2">
    <source>
        <dbReference type="EMBL" id="EEC01186.1"/>
    </source>
</evidence>
<dbReference type="Gene3D" id="3.40.50.150">
    <property type="entry name" value="Vaccinia Virus protein VP39"/>
    <property type="match status" value="1"/>
</dbReference>
<dbReference type="InParanoid" id="B7P3L4"/>
<dbReference type="STRING" id="6945.B7P3L4"/>